<evidence type="ECO:0000313" key="3">
    <source>
        <dbReference type="Proteomes" id="UP000075902"/>
    </source>
</evidence>
<dbReference type="VEuPathDB" id="VectorBase:AMEC002435"/>
<accession>A0A182THK4</accession>
<dbReference type="AlphaFoldDB" id="A0A182THK4"/>
<proteinExistence type="predicted"/>
<keyword evidence="1" id="KW-0812">Transmembrane</keyword>
<keyword evidence="1" id="KW-1133">Transmembrane helix</keyword>
<keyword evidence="1" id="KW-0472">Membrane</keyword>
<evidence type="ECO:0000313" key="2">
    <source>
        <dbReference type="EnsemblMetazoa" id="AMEC002435-PA"/>
    </source>
</evidence>
<sequence>MLLLLLCRLGRLMAFSYNSSGSFCFYSAGSLLVFRLAIWPAGLPTLVRHIRDIKCTLLLLLLLLLALLVMRMSLLIMSAIISIIIIKSRAVTLLAVRGNFMGVSMIQTLGSARTERCRRASTIDWKGIKVSS</sequence>
<name>A0A182THK4_9DIPT</name>
<organism evidence="2 3">
    <name type="scientific">Anopheles melas</name>
    <dbReference type="NCBI Taxonomy" id="34690"/>
    <lineage>
        <taxon>Eukaryota</taxon>
        <taxon>Metazoa</taxon>
        <taxon>Ecdysozoa</taxon>
        <taxon>Arthropoda</taxon>
        <taxon>Hexapoda</taxon>
        <taxon>Insecta</taxon>
        <taxon>Pterygota</taxon>
        <taxon>Neoptera</taxon>
        <taxon>Endopterygota</taxon>
        <taxon>Diptera</taxon>
        <taxon>Nematocera</taxon>
        <taxon>Culicoidea</taxon>
        <taxon>Culicidae</taxon>
        <taxon>Anophelinae</taxon>
        <taxon>Anopheles</taxon>
    </lineage>
</organism>
<evidence type="ECO:0000256" key="1">
    <source>
        <dbReference type="SAM" id="Phobius"/>
    </source>
</evidence>
<feature type="transmembrane region" description="Helical" evidence="1">
    <location>
        <begin position="24"/>
        <end position="47"/>
    </location>
</feature>
<reference evidence="2" key="2">
    <citation type="submission" date="2020-05" db="UniProtKB">
        <authorList>
            <consortium name="EnsemblMetazoa"/>
        </authorList>
    </citation>
    <scope>IDENTIFICATION</scope>
    <source>
        <strain evidence="2">CM1001059</strain>
    </source>
</reference>
<feature type="transmembrane region" description="Helical" evidence="1">
    <location>
        <begin position="59"/>
        <end position="85"/>
    </location>
</feature>
<dbReference type="EnsemblMetazoa" id="AMEC002435-RA">
    <property type="protein sequence ID" value="AMEC002435-PA"/>
    <property type="gene ID" value="AMEC002435"/>
</dbReference>
<keyword evidence="3" id="KW-1185">Reference proteome</keyword>
<protein>
    <submittedName>
        <fullName evidence="2">Uncharacterized protein</fullName>
    </submittedName>
</protein>
<dbReference type="Proteomes" id="UP000075902">
    <property type="component" value="Unassembled WGS sequence"/>
</dbReference>
<reference evidence="3" key="1">
    <citation type="submission" date="2014-01" db="EMBL/GenBank/DDBJ databases">
        <title>The Genome Sequence of Anopheles melas CM1001059_A (V2).</title>
        <authorList>
            <consortium name="The Broad Institute Genomics Platform"/>
            <person name="Neafsey D.E."/>
            <person name="Besansky N."/>
            <person name="Howell P."/>
            <person name="Walton C."/>
            <person name="Young S.K."/>
            <person name="Zeng Q."/>
            <person name="Gargeya S."/>
            <person name="Fitzgerald M."/>
            <person name="Haas B."/>
            <person name="Abouelleil A."/>
            <person name="Allen A.W."/>
            <person name="Alvarado L."/>
            <person name="Arachchi H.M."/>
            <person name="Berlin A.M."/>
            <person name="Chapman S.B."/>
            <person name="Gainer-Dewar J."/>
            <person name="Goldberg J."/>
            <person name="Griggs A."/>
            <person name="Gujja S."/>
            <person name="Hansen M."/>
            <person name="Howarth C."/>
            <person name="Imamovic A."/>
            <person name="Ireland A."/>
            <person name="Larimer J."/>
            <person name="McCowan C."/>
            <person name="Murphy C."/>
            <person name="Pearson M."/>
            <person name="Poon T.W."/>
            <person name="Priest M."/>
            <person name="Roberts A."/>
            <person name="Saif S."/>
            <person name="Shea T."/>
            <person name="Sisk P."/>
            <person name="Sykes S."/>
            <person name="Wortman J."/>
            <person name="Nusbaum C."/>
            <person name="Birren B."/>
        </authorList>
    </citation>
    <scope>NUCLEOTIDE SEQUENCE [LARGE SCALE GENOMIC DNA]</scope>
    <source>
        <strain evidence="3">CM1001059</strain>
    </source>
</reference>